<feature type="domain" description="HTH lysR-type" evidence="6">
    <location>
        <begin position="10"/>
        <end position="67"/>
    </location>
</feature>
<dbReference type="InterPro" id="IPR036390">
    <property type="entry name" value="WH_DNA-bd_sf"/>
</dbReference>
<keyword evidence="3" id="KW-0238">DNA-binding</keyword>
<protein>
    <submittedName>
        <fullName evidence="7">Small neutral protease regulatory protein</fullName>
    </submittedName>
</protein>
<evidence type="ECO:0000313" key="8">
    <source>
        <dbReference type="Proteomes" id="UP000619355"/>
    </source>
</evidence>
<dbReference type="GO" id="GO:0006508">
    <property type="term" value="P:proteolysis"/>
    <property type="evidence" value="ECO:0007669"/>
    <property type="project" value="UniProtKB-KW"/>
</dbReference>
<name>A0A919EUX7_9ACTN</name>
<dbReference type="SUPFAM" id="SSF53850">
    <property type="entry name" value="Periplasmic binding protein-like II"/>
    <property type="match status" value="1"/>
</dbReference>
<evidence type="ECO:0000313" key="7">
    <source>
        <dbReference type="EMBL" id="GHG41940.1"/>
    </source>
</evidence>
<dbReference type="Gene3D" id="1.10.10.10">
    <property type="entry name" value="Winged helix-like DNA-binding domain superfamily/Winged helix DNA-binding domain"/>
    <property type="match status" value="1"/>
</dbReference>
<dbReference type="PANTHER" id="PTHR30346">
    <property type="entry name" value="TRANSCRIPTIONAL DUAL REGULATOR HCAR-RELATED"/>
    <property type="match status" value="1"/>
</dbReference>
<evidence type="ECO:0000256" key="2">
    <source>
        <dbReference type="ARBA" id="ARBA00023015"/>
    </source>
</evidence>
<sequence length="361" mass="39161">MPPYAPPMELEVRHLRVLCAIADTGSLHKAARQLGLAQPSLSTQLRRIERALGAQLFVRARTGCRPTTLGLAVLSRARPLVAEFAAIVTETRAAAARAAGGYQLRIGATASRAIPGWLRLLRARGPGYEPTLQMNVSANALLGMVAAGRLDMAFVHEVEGSPLRIPPGLCLRVLVDREPQFVTLAADHPAAAQPEVSLADLAGDRWMVDSTVDGEWDGLSRVLRDAGLNSEMLHGDYLTAYSLAATGEVVTVSQPTAHPRPDLAIRPVKGDPLGVRLLLAARSEHELDDVFPQLEAAYWAVALDAPTYRQWLERARPQAASEAAIQSGCPAPPWRAVNRPDRRQHRIEQDRAACCPDRPVR</sequence>
<dbReference type="Gene3D" id="3.40.190.10">
    <property type="entry name" value="Periplasmic binding protein-like II"/>
    <property type="match status" value="2"/>
</dbReference>
<comment type="similarity">
    <text evidence="1">Belongs to the LysR transcriptional regulatory family.</text>
</comment>
<dbReference type="PANTHER" id="PTHR30346:SF30">
    <property type="entry name" value="SMALL NEUTRAL PROTEASE REGULATORY PROTEIN"/>
    <property type="match status" value="1"/>
</dbReference>
<organism evidence="7 8">
    <name type="scientific">Streptomyces capoamus</name>
    <dbReference type="NCBI Taxonomy" id="68183"/>
    <lineage>
        <taxon>Bacteria</taxon>
        <taxon>Bacillati</taxon>
        <taxon>Actinomycetota</taxon>
        <taxon>Actinomycetes</taxon>
        <taxon>Kitasatosporales</taxon>
        <taxon>Streptomycetaceae</taxon>
        <taxon>Streptomyces</taxon>
    </lineage>
</organism>
<evidence type="ECO:0000259" key="6">
    <source>
        <dbReference type="PROSITE" id="PS50931"/>
    </source>
</evidence>
<dbReference type="Pfam" id="PF00126">
    <property type="entry name" value="HTH_1"/>
    <property type="match status" value="1"/>
</dbReference>
<dbReference type="GO" id="GO:0032993">
    <property type="term" value="C:protein-DNA complex"/>
    <property type="evidence" value="ECO:0007669"/>
    <property type="project" value="TreeGrafter"/>
</dbReference>
<reference evidence="8" key="1">
    <citation type="journal article" date="2019" name="Int. J. Syst. Evol. Microbiol.">
        <title>The Global Catalogue of Microorganisms (GCM) 10K type strain sequencing project: providing services to taxonomists for standard genome sequencing and annotation.</title>
        <authorList>
            <consortium name="The Broad Institute Genomics Platform"/>
            <consortium name="The Broad Institute Genome Sequencing Center for Infectious Disease"/>
            <person name="Wu L."/>
            <person name="Ma J."/>
        </authorList>
    </citation>
    <scope>NUCLEOTIDE SEQUENCE [LARGE SCALE GENOMIC DNA]</scope>
    <source>
        <strain evidence="8">JCM 4253</strain>
    </source>
</reference>
<dbReference type="InterPro" id="IPR000847">
    <property type="entry name" value="LysR_HTH_N"/>
</dbReference>
<dbReference type="GO" id="GO:0003677">
    <property type="term" value="F:DNA binding"/>
    <property type="evidence" value="ECO:0007669"/>
    <property type="project" value="UniProtKB-KW"/>
</dbReference>
<keyword evidence="8" id="KW-1185">Reference proteome</keyword>
<comment type="caution">
    <text evidence="7">The sequence shown here is derived from an EMBL/GenBank/DDBJ whole genome shotgun (WGS) entry which is preliminary data.</text>
</comment>
<keyword evidence="2" id="KW-0805">Transcription regulation</keyword>
<dbReference type="Proteomes" id="UP000619355">
    <property type="component" value="Unassembled WGS sequence"/>
</dbReference>
<evidence type="ECO:0000256" key="3">
    <source>
        <dbReference type="ARBA" id="ARBA00023125"/>
    </source>
</evidence>
<dbReference type="PRINTS" id="PR00039">
    <property type="entry name" value="HTHLYSR"/>
</dbReference>
<evidence type="ECO:0000256" key="1">
    <source>
        <dbReference type="ARBA" id="ARBA00009437"/>
    </source>
</evidence>
<proteinExistence type="inferred from homology"/>
<gene>
    <name evidence="7" type="primary">mprR</name>
    <name evidence="7" type="ORF">GCM10018980_17150</name>
</gene>
<evidence type="ECO:0000256" key="4">
    <source>
        <dbReference type="ARBA" id="ARBA00023163"/>
    </source>
</evidence>
<dbReference type="Pfam" id="PF03466">
    <property type="entry name" value="LysR_substrate"/>
    <property type="match status" value="1"/>
</dbReference>
<keyword evidence="7" id="KW-0378">Hydrolase</keyword>
<dbReference type="EMBL" id="BNBF01000004">
    <property type="protein sequence ID" value="GHG41940.1"/>
    <property type="molecule type" value="Genomic_DNA"/>
</dbReference>
<dbReference type="AlphaFoldDB" id="A0A919EUX7"/>
<feature type="region of interest" description="Disordered" evidence="5">
    <location>
        <begin position="323"/>
        <end position="346"/>
    </location>
</feature>
<dbReference type="GO" id="GO:0008233">
    <property type="term" value="F:peptidase activity"/>
    <property type="evidence" value="ECO:0007669"/>
    <property type="project" value="UniProtKB-KW"/>
</dbReference>
<dbReference type="GO" id="GO:0003700">
    <property type="term" value="F:DNA-binding transcription factor activity"/>
    <property type="evidence" value="ECO:0007669"/>
    <property type="project" value="InterPro"/>
</dbReference>
<dbReference type="InterPro" id="IPR005119">
    <property type="entry name" value="LysR_subst-bd"/>
</dbReference>
<dbReference type="PROSITE" id="PS50931">
    <property type="entry name" value="HTH_LYSR"/>
    <property type="match status" value="1"/>
</dbReference>
<dbReference type="InterPro" id="IPR036388">
    <property type="entry name" value="WH-like_DNA-bd_sf"/>
</dbReference>
<keyword evidence="7" id="KW-0645">Protease</keyword>
<evidence type="ECO:0000256" key="5">
    <source>
        <dbReference type="SAM" id="MobiDB-lite"/>
    </source>
</evidence>
<keyword evidence="4" id="KW-0804">Transcription</keyword>
<accession>A0A919EUX7</accession>
<dbReference type="SUPFAM" id="SSF46785">
    <property type="entry name" value="Winged helix' DNA-binding domain"/>
    <property type="match status" value="1"/>
</dbReference>